<dbReference type="EMBL" id="CCKQ01016466">
    <property type="protein sequence ID" value="CDW88342.1"/>
    <property type="molecule type" value="Genomic_DNA"/>
</dbReference>
<reference evidence="2 3" key="1">
    <citation type="submission" date="2014-06" db="EMBL/GenBank/DDBJ databases">
        <authorList>
            <person name="Swart Estienne"/>
        </authorList>
    </citation>
    <scope>NUCLEOTIDE SEQUENCE [LARGE SCALE GENOMIC DNA]</scope>
    <source>
        <strain evidence="2 3">130c</strain>
    </source>
</reference>
<feature type="coiled-coil region" evidence="1">
    <location>
        <begin position="101"/>
        <end position="166"/>
    </location>
</feature>
<sequence length="201" mass="23841">MQTADKEIVIIESKYKILLNKIKVLNDRISEFQEMTLNQKISRIQSTQGKLNLDQKKQLDLMEEVSAKNIKLIDQSLNLSNEQTLFQLKLEEFCDNYSRNEIQKEKKLNELKSLIEKIKNEFNEIDTSFKQLFVQYIAFTDYEENLKQYKQKLIDLSKLKENLEMEYTFKEDFIRDFSQVQFPNGQPYQESGNAEISNLVA</sequence>
<keyword evidence="3" id="KW-1185">Reference proteome</keyword>
<organism evidence="2 3">
    <name type="scientific">Stylonychia lemnae</name>
    <name type="common">Ciliate</name>
    <dbReference type="NCBI Taxonomy" id="5949"/>
    <lineage>
        <taxon>Eukaryota</taxon>
        <taxon>Sar</taxon>
        <taxon>Alveolata</taxon>
        <taxon>Ciliophora</taxon>
        <taxon>Intramacronucleata</taxon>
        <taxon>Spirotrichea</taxon>
        <taxon>Stichotrichia</taxon>
        <taxon>Sporadotrichida</taxon>
        <taxon>Oxytrichidae</taxon>
        <taxon>Stylonychinae</taxon>
        <taxon>Stylonychia</taxon>
    </lineage>
</organism>
<keyword evidence="1" id="KW-0175">Coiled coil</keyword>
<dbReference type="Proteomes" id="UP000039865">
    <property type="component" value="Unassembled WGS sequence"/>
</dbReference>
<dbReference type="InParanoid" id="A0A078B525"/>
<name>A0A078B525_STYLE</name>
<evidence type="ECO:0000313" key="3">
    <source>
        <dbReference type="Proteomes" id="UP000039865"/>
    </source>
</evidence>
<evidence type="ECO:0000313" key="2">
    <source>
        <dbReference type="EMBL" id="CDW88342.1"/>
    </source>
</evidence>
<proteinExistence type="predicted"/>
<protein>
    <submittedName>
        <fullName evidence="2">Uncharacterized protein</fullName>
    </submittedName>
</protein>
<gene>
    <name evidence="2" type="primary">Contig3215.g3433</name>
    <name evidence="2" type="ORF">STYLEM_17463</name>
</gene>
<accession>A0A078B525</accession>
<evidence type="ECO:0000256" key="1">
    <source>
        <dbReference type="SAM" id="Coils"/>
    </source>
</evidence>
<dbReference type="AlphaFoldDB" id="A0A078B525"/>